<dbReference type="RefSeq" id="WP_152711700.1">
    <property type="nucleotide sequence ID" value="NZ_VOSJ01000034.1"/>
</dbReference>
<dbReference type="Proteomes" id="UP000403266">
    <property type="component" value="Unassembled WGS sequence"/>
</dbReference>
<name>A0A5N7MGI6_9HYPH</name>
<reference evidence="3 4" key="1">
    <citation type="journal article" date="2019" name="Syst. Appl. Microbiol.">
        <title>Microvirga tunisiensis sp. nov., a root nodule symbiotic bacterium isolated from Lupinus micranthus and L. luteus grown in Northern Tunisia.</title>
        <authorList>
            <person name="Msaddak A."/>
            <person name="Rejili M."/>
            <person name="Duran D."/>
            <person name="Mars M."/>
            <person name="Palacios J.M."/>
            <person name="Ruiz-Argueso T."/>
            <person name="Rey L."/>
            <person name="Imperial J."/>
        </authorList>
    </citation>
    <scope>NUCLEOTIDE SEQUENCE [LARGE SCALE GENOMIC DNA]</scope>
    <source>
        <strain evidence="3 4">Lmie10</strain>
    </source>
</reference>
<evidence type="ECO:0000313" key="3">
    <source>
        <dbReference type="EMBL" id="MPR25898.1"/>
    </source>
</evidence>
<dbReference type="PROSITE" id="PS50206">
    <property type="entry name" value="RHODANESE_3"/>
    <property type="match status" value="2"/>
</dbReference>
<dbReference type="OrthoDB" id="9781034at2"/>
<keyword evidence="3" id="KW-0808">Transferase</keyword>
<dbReference type="CDD" id="cd01448">
    <property type="entry name" value="TST_Repeat_1"/>
    <property type="match status" value="1"/>
</dbReference>
<keyword evidence="1" id="KW-0677">Repeat</keyword>
<dbReference type="SUPFAM" id="SSF52821">
    <property type="entry name" value="Rhodanese/Cell cycle control phosphatase"/>
    <property type="match status" value="2"/>
</dbReference>
<dbReference type="InterPro" id="IPR036873">
    <property type="entry name" value="Rhodanese-like_dom_sf"/>
</dbReference>
<organism evidence="3 4">
    <name type="scientific">Microvirga tunisiensis</name>
    <dbReference type="NCBI Taxonomy" id="2108360"/>
    <lineage>
        <taxon>Bacteria</taxon>
        <taxon>Pseudomonadati</taxon>
        <taxon>Pseudomonadota</taxon>
        <taxon>Alphaproteobacteria</taxon>
        <taxon>Hyphomicrobiales</taxon>
        <taxon>Methylobacteriaceae</taxon>
        <taxon>Microvirga</taxon>
    </lineage>
</organism>
<dbReference type="EMBL" id="VOSK01000034">
    <property type="protein sequence ID" value="MPR25898.1"/>
    <property type="molecule type" value="Genomic_DNA"/>
</dbReference>
<dbReference type="GO" id="GO:0016740">
    <property type="term" value="F:transferase activity"/>
    <property type="evidence" value="ECO:0007669"/>
    <property type="project" value="UniProtKB-KW"/>
</dbReference>
<dbReference type="AlphaFoldDB" id="A0A5N7MGI6"/>
<feature type="domain" description="Rhodanese" evidence="2">
    <location>
        <begin position="167"/>
        <end position="279"/>
    </location>
</feature>
<dbReference type="CDD" id="cd01449">
    <property type="entry name" value="TST_Repeat_2"/>
    <property type="match status" value="1"/>
</dbReference>
<comment type="caution">
    <text evidence="3">The sequence shown here is derived from an EMBL/GenBank/DDBJ whole genome shotgun (WGS) entry which is preliminary data.</text>
</comment>
<dbReference type="InterPro" id="IPR051126">
    <property type="entry name" value="Thiosulfate_sulfurtransferase"/>
</dbReference>
<proteinExistence type="predicted"/>
<keyword evidence="4" id="KW-1185">Reference proteome</keyword>
<sequence length="283" mass="29962">MTVSPLVATKWLSDHLADPSFLIVDIRSAESGGQEAFAAGHIPGAIHSDYAVDGWRIAEGGAGGLLPEASHLSALLSRIGMTSEHHVVIVSAGEAAADFSAAARVYWTLKTIGHSQVSILDGGFKAWRESGGLEETGVSAPTASPLYPVRPTGSLRAEIHAVEKVVAHGDATLVDGRSQAQFDGREKSPQVARAGHLPGALHLDHSGAIQPGTGRLRSVKELEQLFEQIPQGPVVSYCNTGHLASTNWFVLSEVLKRPDVRLYDGSMSEWTQDPGRPVVTNAS</sequence>
<dbReference type="SMART" id="SM00450">
    <property type="entry name" value="RHOD"/>
    <property type="match status" value="2"/>
</dbReference>
<dbReference type="InterPro" id="IPR001763">
    <property type="entry name" value="Rhodanese-like_dom"/>
</dbReference>
<dbReference type="PANTHER" id="PTHR43855">
    <property type="entry name" value="THIOSULFATE SULFURTRANSFERASE"/>
    <property type="match status" value="1"/>
</dbReference>
<dbReference type="Pfam" id="PF00581">
    <property type="entry name" value="Rhodanese"/>
    <property type="match status" value="2"/>
</dbReference>
<accession>A0A5N7MGI6</accession>
<evidence type="ECO:0000256" key="1">
    <source>
        <dbReference type="ARBA" id="ARBA00022737"/>
    </source>
</evidence>
<evidence type="ECO:0000259" key="2">
    <source>
        <dbReference type="PROSITE" id="PS50206"/>
    </source>
</evidence>
<dbReference type="PANTHER" id="PTHR43855:SF1">
    <property type="entry name" value="THIOSULFATE SULFURTRANSFERASE"/>
    <property type="match status" value="1"/>
</dbReference>
<protein>
    <submittedName>
        <fullName evidence="3">Sulfurtransferase</fullName>
    </submittedName>
</protein>
<evidence type="ECO:0000313" key="4">
    <source>
        <dbReference type="Proteomes" id="UP000403266"/>
    </source>
</evidence>
<dbReference type="Gene3D" id="3.40.250.10">
    <property type="entry name" value="Rhodanese-like domain"/>
    <property type="match status" value="2"/>
</dbReference>
<feature type="domain" description="Rhodanese" evidence="2">
    <location>
        <begin position="17"/>
        <end position="136"/>
    </location>
</feature>
<gene>
    <name evidence="3" type="ORF">FS320_11840</name>
</gene>